<dbReference type="GO" id="GO:0016747">
    <property type="term" value="F:acyltransferase activity, transferring groups other than amino-acyl groups"/>
    <property type="evidence" value="ECO:0007669"/>
    <property type="project" value="InterPro"/>
</dbReference>
<evidence type="ECO:0000313" key="2">
    <source>
        <dbReference type="EMBL" id="CRX38820.1"/>
    </source>
</evidence>
<sequence>MSTQEKDIPVRSPLNIEIRYTEASDGPHLKRWLMDKDVNRWFPMNDEVEIDDAVMRWVGFYRYRSSLTAVLDGKPVGLTTLYLQPYKKLAHQCEFGIIVAPEMRGKMVGSELLNNLIHLAKDKFKIELLHLQVYQDNPAIRLYTRFGFKEFGRQTRWIKENDGTYTGRVFMERYL</sequence>
<dbReference type="OrthoDB" id="9802340at2"/>
<dbReference type="CDD" id="cd04301">
    <property type="entry name" value="NAT_SF"/>
    <property type="match status" value="1"/>
</dbReference>
<keyword evidence="3" id="KW-1185">Reference proteome</keyword>
<feature type="domain" description="N-acetyltransferase" evidence="1">
    <location>
        <begin position="16"/>
        <end position="175"/>
    </location>
</feature>
<keyword evidence="2" id="KW-0012">Acyltransferase</keyword>
<reference evidence="3" key="1">
    <citation type="submission" date="2015-06" db="EMBL/GenBank/DDBJ databases">
        <authorList>
            <person name="Bertelli C."/>
        </authorList>
    </citation>
    <scope>NUCLEOTIDE SEQUENCE [LARGE SCALE GENOMIC DNA]</scope>
    <source>
        <strain evidence="3">CRIB-30</strain>
    </source>
</reference>
<accession>A0A0H5E6B7</accession>
<dbReference type="Pfam" id="PF00583">
    <property type="entry name" value="Acetyltransf_1"/>
    <property type="match status" value="1"/>
</dbReference>
<dbReference type="EMBL" id="CWGJ01000024">
    <property type="protein sequence ID" value="CRX38820.1"/>
    <property type="molecule type" value="Genomic_DNA"/>
</dbReference>
<proteinExistence type="predicted"/>
<name>A0A0H5E6B7_9BACT</name>
<evidence type="ECO:0000259" key="1">
    <source>
        <dbReference type="PROSITE" id="PS51186"/>
    </source>
</evidence>
<dbReference type="SUPFAM" id="SSF55729">
    <property type="entry name" value="Acyl-CoA N-acyltransferases (Nat)"/>
    <property type="match status" value="1"/>
</dbReference>
<dbReference type="Proteomes" id="UP000220251">
    <property type="component" value="Unassembled WGS sequence"/>
</dbReference>
<dbReference type="PANTHER" id="PTHR43415">
    <property type="entry name" value="SPERMIDINE N(1)-ACETYLTRANSFERASE"/>
    <property type="match status" value="1"/>
</dbReference>
<evidence type="ECO:0000313" key="3">
    <source>
        <dbReference type="Proteomes" id="UP000220251"/>
    </source>
</evidence>
<dbReference type="AlphaFoldDB" id="A0A0H5E6B7"/>
<dbReference type="RefSeq" id="WP_098038684.1">
    <property type="nucleotide sequence ID" value="NZ_CWGJ01000024.1"/>
</dbReference>
<dbReference type="InterPro" id="IPR000182">
    <property type="entry name" value="GNAT_dom"/>
</dbReference>
<organism evidence="2 3">
    <name type="scientific">Estrella lausannensis</name>
    <dbReference type="NCBI Taxonomy" id="483423"/>
    <lineage>
        <taxon>Bacteria</taxon>
        <taxon>Pseudomonadati</taxon>
        <taxon>Chlamydiota</taxon>
        <taxon>Chlamydiia</taxon>
        <taxon>Parachlamydiales</taxon>
        <taxon>Candidatus Criblamydiaceae</taxon>
        <taxon>Estrella</taxon>
    </lineage>
</organism>
<keyword evidence="2" id="KW-0808">Transferase</keyword>
<gene>
    <name evidence="2" type="ORF">ELAC_1488</name>
</gene>
<dbReference type="PANTHER" id="PTHR43415:SF3">
    <property type="entry name" value="GNAT-FAMILY ACETYLTRANSFERASE"/>
    <property type="match status" value="1"/>
</dbReference>
<dbReference type="Gene3D" id="3.40.630.30">
    <property type="match status" value="1"/>
</dbReference>
<dbReference type="EC" id="2.3.1.-" evidence="2"/>
<dbReference type="InterPro" id="IPR016181">
    <property type="entry name" value="Acyl_CoA_acyltransferase"/>
</dbReference>
<dbReference type="PROSITE" id="PS51186">
    <property type="entry name" value="GNAT"/>
    <property type="match status" value="1"/>
</dbReference>
<protein>
    <submittedName>
        <fullName evidence="2">Acetyltransferase, GNAT family</fullName>
        <ecNumber evidence="2">2.3.1.-</ecNumber>
    </submittedName>
</protein>